<dbReference type="Gene3D" id="1.10.10.10">
    <property type="entry name" value="Winged helix-like DNA-binding domain superfamily/Winged helix DNA-binding domain"/>
    <property type="match status" value="1"/>
</dbReference>
<dbReference type="InterPro" id="IPR036388">
    <property type="entry name" value="WH-like_DNA-bd_sf"/>
</dbReference>
<sequence length="399" mass="45876">MAHMSLEQYLDQVERGLVSKNGDILAELLSFHHPHIASLRLQLPDAQVQCERWFEQPYDEMVASHLRAVWAVANGDYVEARAAQAVVVQTFTRAFQSQKDENWALPLMNAVTLDLRLFAMQADKQLIESRQGKPGEMLEKAAEVMMGCFRVCASDSRSSLDVSKKWGMLALVNHLFKIYFKINKLHLCKPLIRAIDSAPIKDQFKLAHLVTYRYFVGRKAMFDSDFKAADEFLTFAFQRCHRSSSKNKRAILVYLIPVKMLLGYMPNEQLLYKYNLTQFLDVVRAVRMGNLALLNETLERQQVFFIQCGVYLILEKLKIITYRNLFKKVSLLLKTHQLPLDAYVVALKGMKVDDVDVIEVECIVANLIYEGYIKGYISHQHQKLVVSKQNPFPALTSFL</sequence>
<accession>A0ABN8M5B0</accession>
<dbReference type="SMART" id="SM00753">
    <property type="entry name" value="PAM"/>
    <property type="match status" value="1"/>
</dbReference>
<protein>
    <recommendedName>
        <fullName evidence="2">CSN12-like protein</fullName>
    </recommendedName>
</protein>
<dbReference type="EMBL" id="CALNXI010000322">
    <property type="protein sequence ID" value="CAH3024806.1"/>
    <property type="molecule type" value="Genomic_DNA"/>
</dbReference>
<dbReference type="InterPro" id="IPR000717">
    <property type="entry name" value="PCI_dom"/>
</dbReference>
<evidence type="ECO:0000313" key="5">
    <source>
        <dbReference type="Proteomes" id="UP001159427"/>
    </source>
</evidence>
<comment type="caution">
    <text evidence="4">The sequence shown here is derived from an EMBL/GenBank/DDBJ whole genome shotgun (WGS) entry which is preliminary data.</text>
</comment>
<evidence type="ECO:0000256" key="1">
    <source>
        <dbReference type="ARBA" id="ARBA00025771"/>
    </source>
</evidence>
<gene>
    <name evidence="4" type="ORF">PEVE_00024135</name>
</gene>
<feature type="domain" description="PCI" evidence="3">
    <location>
        <begin position="210"/>
        <end position="391"/>
    </location>
</feature>
<keyword evidence="5" id="KW-1185">Reference proteome</keyword>
<name>A0ABN8M5B0_9CNID</name>
<dbReference type="Pfam" id="PF01399">
    <property type="entry name" value="PCI"/>
    <property type="match status" value="1"/>
</dbReference>
<dbReference type="PANTHER" id="PTHR12732:SF0">
    <property type="entry name" value="PCI DOMAIN-CONTAINING PROTEIN 2"/>
    <property type="match status" value="1"/>
</dbReference>
<evidence type="ECO:0000259" key="3">
    <source>
        <dbReference type="PROSITE" id="PS50250"/>
    </source>
</evidence>
<dbReference type="InterPro" id="IPR045114">
    <property type="entry name" value="Csn12-like"/>
</dbReference>
<proteinExistence type="inferred from homology"/>
<dbReference type="PANTHER" id="PTHR12732">
    <property type="entry name" value="UNCHARACTERIZED PROTEASOME COMPONENT REGION PCI-CONTAINING"/>
    <property type="match status" value="1"/>
</dbReference>
<reference evidence="4 5" key="1">
    <citation type="submission" date="2022-05" db="EMBL/GenBank/DDBJ databases">
        <authorList>
            <consortium name="Genoscope - CEA"/>
            <person name="William W."/>
        </authorList>
    </citation>
    <scope>NUCLEOTIDE SEQUENCE [LARGE SCALE GENOMIC DNA]</scope>
</reference>
<dbReference type="Proteomes" id="UP001159427">
    <property type="component" value="Unassembled WGS sequence"/>
</dbReference>
<organism evidence="4 5">
    <name type="scientific">Porites evermanni</name>
    <dbReference type="NCBI Taxonomy" id="104178"/>
    <lineage>
        <taxon>Eukaryota</taxon>
        <taxon>Metazoa</taxon>
        <taxon>Cnidaria</taxon>
        <taxon>Anthozoa</taxon>
        <taxon>Hexacorallia</taxon>
        <taxon>Scleractinia</taxon>
        <taxon>Fungiina</taxon>
        <taxon>Poritidae</taxon>
        <taxon>Porites</taxon>
    </lineage>
</organism>
<evidence type="ECO:0000256" key="2">
    <source>
        <dbReference type="ARBA" id="ARBA00033214"/>
    </source>
</evidence>
<evidence type="ECO:0000313" key="4">
    <source>
        <dbReference type="EMBL" id="CAH3024806.1"/>
    </source>
</evidence>
<dbReference type="PROSITE" id="PS50250">
    <property type="entry name" value="PCI"/>
    <property type="match status" value="1"/>
</dbReference>
<comment type="similarity">
    <text evidence="1">Belongs to the CSN12 family.</text>
</comment>